<reference evidence="7" key="2">
    <citation type="submission" date="2014-05" db="EMBL/GenBank/DDBJ databases">
        <authorList>
            <person name="Aslett M.A."/>
            <person name="De Silva N."/>
        </authorList>
    </citation>
    <scope>NUCLEOTIDE SEQUENCE</scope>
    <source>
        <strain evidence="7">17X</strain>
    </source>
</reference>
<dbReference type="RefSeq" id="XP_022811650.1">
    <property type="nucleotide sequence ID" value="XM_022955191.1"/>
</dbReference>
<feature type="transmembrane region" description="Helical" evidence="5">
    <location>
        <begin position="72"/>
        <end position="90"/>
    </location>
</feature>
<accession>A0A078K7M4</accession>
<dbReference type="VEuPathDB" id="PlasmoDB:PYYM_0506900"/>
<evidence type="ECO:0000256" key="2">
    <source>
        <dbReference type="ARBA" id="ARBA00022692"/>
    </source>
</evidence>
<reference evidence="7" key="4">
    <citation type="submission" date="2019-05" db="EMBL/GenBank/DDBJ databases">
        <authorList>
            <consortium name="Pathogen Informatics"/>
        </authorList>
    </citation>
    <scope>NUCLEOTIDE SEQUENCE</scope>
    <source>
        <strain evidence="7">17X</strain>
    </source>
</reference>
<feature type="transmembrane region" description="Helical" evidence="5">
    <location>
        <begin position="277"/>
        <end position="300"/>
    </location>
</feature>
<feature type="transmembrane region" description="Helical" evidence="5">
    <location>
        <begin position="217"/>
        <end position="239"/>
    </location>
</feature>
<dbReference type="OrthoDB" id="448280at2759"/>
<sequence length="306" mass="34814">MWLKLILAIVILIECIVVIYLPSHIESRIINKKKHKIFNMENFENVASGAILALAFIHMLPEVITLLNKNNLTIYCCFGLILISVTFLNITDILYDHHIENCSDIDNAENKNTNKFTINSTSDQNNTRDHIDIEMKPISVKENTNLSNNFIFDTFKSNAFFIVLSLFIHSFVEGLLIGSLKDKNPIIIVGLSMIAHKWAECLMIYKNAVKKTEDPILSSIYAWSFILSLPLGILVAVLSFSSNEFVEIIFSSIACGFFLYLSFNMTKDITVTKDNKFYISFSYFFGVCGMSTLMIVFNYLENSNVV</sequence>
<evidence type="ECO:0000256" key="1">
    <source>
        <dbReference type="ARBA" id="ARBA00004141"/>
    </source>
</evidence>
<organism evidence="6 9">
    <name type="scientific">Plasmodium yoelii</name>
    <dbReference type="NCBI Taxonomy" id="5861"/>
    <lineage>
        <taxon>Eukaryota</taxon>
        <taxon>Sar</taxon>
        <taxon>Alveolata</taxon>
        <taxon>Apicomplexa</taxon>
        <taxon>Aconoidasida</taxon>
        <taxon>Haemosporida</taxon>
        <taxon>Plasmodiidae</taxon>
        <taxon>Plasmodium</taxon>
        <taxon>Plasmodium (Vinckeia)</taxon>
    </lineage>
</organism>
<dbReference type="EMBL" id="LM993659">
    <property type="protein sequence ID" value="VTZ74154.1"/>
    <property type="molecule type" value="Genomic_DNA"/>
</dbReference>
<dbReference type="EMBL" id="LK934633">
    <property type="protein sequence ID" value="CDU16664.1"/>
    <property type="molecule type" value="Genomic_DNA"/>
</dbReference>
<feature type="transmembrane region" description="Helical" evidence="5">
    <location>
        <begin position="245"/>
        <end position="265"/>
    </location>
</feature>
<evidence type="ECO:0000313" key="6">
    <source>
        <dbReference type="EMBL" id="CDU16664.1"/>
    </source>
</evidence>
<evidence type="ECO:0000313" key="9">
    <source>
        <dbReference type="Proteomes" id="UP000072904"/>
    </source>
</evidence>
<dbReference type="Pfam" id="PF02535">
    <property type="entry name" value="Zip"/>
    <property type="match status" value="1"/>
</dbReference>
<dbReference type="GO" id="GO:0005385">
    <property type="term" value="F:zinc ion transmembrane transporter activity"/>
    <property type="evidence" value="ECO:0007669"/>
    <property type="project" value="TreeGrafter"/>
</dbReference>
<feature type="transmembrane region" description="Helical" evidence="5">
    <location>
        <begin position="6"/>
        <end position="22"/>
    </location>
</feature>
<name>A0A078K7M4_PLAYE</name>
<feature type="transmembrane region" description="Helical" evidence="5">
    <location>
        <begin position="159"/>
        <end position="180"/>
    </location>
</feature>
<keyword evidence="2 5" id="KW-0812">Transmembrane</keyword>
<dbReference type="VEuPathDB" id="PlasmoDB:Py17XNL_000504434"/>
<keyword evidence="4 5" id="KW-0472">Membrane</keyword>
<keyword evidence="3 5" id="KW-1133">Transmembrane helix</keyword>
<proteinExistence type="predicted"/>
<feature type="transmembrane region" description="Helical" evidence="5">
    <location>
        <begin position="186"/>
        <end position="205"/>
    </location>
</feature>
<comment type="subcellular location">
    <subcellularLocation>
        <location evidence="1">Membrane</location>
        <topology evidence="1">Multi-pass membrane protein</topology>
    </subcellularLocation>
</comment>
<dbReference type="PANTHER" id="PTHR11040">
    <property type="entry name" value="ZINC/IRON TRANSPORTER"/>
    <property type="match status" value="1"/>
</dbReference>
<reference evidence="6" key="3">
    <citation type="submission" date="2014-05" db="EMBL/GenBank/DDBJ databases">
        <authorList>
            <person name="Aslett A.Martin."/>
            <person name="De Silva Nishadi"/>
        </authorList>
    </citation>
    <scope>NUCLEOTIDE SEQUENCE</scope>
    <source>
        <strain evidence="6">YM</strain>
    </source>
</reference>
<evidence type="ECO:0000313" key="8">
    <source>
        <dbReference type="Proteomes" id="UP000072874"/>
    </source>
</evidence>
<feature type="transmembrane region" description="Helical" evidence="5">
    <location>
        <begin position="43"/>
        <end position="60"/>
    </location>
</feature>
<reference evidence="8 9" key="1">
    <citation type="journal article" date="2014" name="BMC Biol.">
        <title>A comprehensive evaluation of rodent malaria parasite genomes and gene expression.</title>
        <authorList>
            <person name="Otto T.D."/>
            <person name="Bohme U."/>
            <person name="Jackson A.P."/>
            <person name="Hunt M."/>
            <person name="Franke-Fayard B."/>
            <person name="Hoeijmakers W.A."/>
            <person name="Religa A.A."/>
            <person name="Robertson L."/>
            <person name="Sanders M."/>
            <person name="Ogun S.A."/>
            <person name="Cunningham D."/>
            <person name="Erhart A."/>
            <person name="Billker O."/>
            <person name="Khan S.M."/>
            <person name="Stunnenberg H.G."/>
            <person name="Langhorne J."/>
            <person name="Holder A.A."/>
            <person name="Waters A.P."/>
            <person name="Newbold C.I."/>
            <person name="Pain A."/>
            <person name="Berriman M."/>
            <person name="Janse C.J."/>
        </authorList>
    </citation>
    <scope>NUCLEOTIDE SEQUENCE [LARGE SCALE GENOMIC DNA]</scope>
    <source>
        <strain evidence="7 8">17X</strain>
        <strain evidence="6 9">YM</strain>
    </source>
</reference>
<gene>
    <name evidence="7" type="ORF">PY17X_0507600</name>
    <name evidence="6" type="ORF">PYYM_0506900</name>
</gene>
<dbReference type="PANTHER" id="PTHR11040:SF198">
    <property type="entry name" value="METAL HOMEOSTASIS FACTOR ATX2"/>
    <property type="match status" value="1"/>
</dbReference>
<dbReference type="Proteomes" id="UP000072874">
    <property type="component" value="Chromosome 5"/>
</dbReference>
<evidence type="ECO:0000256" key="3">
    <source>
        <dbReference type="ARBA" id="ARBA00022989"/>
    </source>
</evidence>
<evidence type="ECO:0000313" key="7">
    <source>
        <dbReference type="EMBL" id="VTZ74154.1"/>
    </source>
</evidence>
<dbReference type="AlphaFoldDB" id="A0A078K7M4"/>
<dbReference type="VEuPathDB" id="PlasmoDB:PY17X_0507600"/>
<dbReference type="OMA" id="IFIECVA"/>
<dbReference type="GO" id="GO:0016020">
    <property type="term" value="C:membrane"/>
    <property type="evidence" value="ECO:0007669"/>
    <property type="project" value="UniProtKB-SubCell"/>
</dbReference>
<dbReference type="Proteomes" id="UP000072904">
    <property type="component" value="Chromosome 5"/>
</dbReference>
<dbReference type="VEuPathDB" id="PlasmoDB:PY07622"/>
<protein>
    <submittedName>
        <fullName evidence="7">ZIP domain-containing protein, putative</fullName>
    </submittedName>
    <submittedName>
        <fullName evidence="6">Zinc transporter, putative</fullName>
    </submittedName>
</protein>
<dbReference type="GeneID" id="3800767"/>
<evidence type="ECO:0000256" key="4">
    <source>
        <dbReference type="ARBA" id="ARBA00023136"/>
    </source>
</evidence>
<dbReference type="InterPro" id="IPR003689">
    <property type="entry name" value="ZIP"/>
</dbReference>
<dbReference type="KEGG" id="pyo:PY17X_0507600"/>
<evidence type="ECO:0000256" key="5">
    <source>
        <dbReference type="SAM" id="Phobius"/>
    </source>
</evidence>